<protein>
    <submittedName>
        <fullName evidence="7">MFS transporter</fullName>
    </submittedName>
</protein>
<feature type="transmembrane region" description="Helical" evidence="5">
    <location>
        <begin position="100"/>
        <end position="123"/>
    </location>
</feature>
<feature type="domain" description="Major facilitator superfamily (MFS) profile" evidence="6">
    <location>
        <begin position="160"/>
        <end position="411"/>
    </location>
</feature>
<name>A0A2J7TDM2_METSI</name>
<comment type="caution">
    <text evidence="7">The sequence shown here is derived from an EMBL/GenBank/DDBJ whole genome shotgun (WGS) entry which is preliminary data.</text>
</comment>
<dbReference type="GO" id="GO:0016020">
    <property type="term" value="C:membrane"/>
    <property type="evidence" value="ECO:0007669"/>
    <property type="project" value="UniProtKB-SubCell"/>
</dbReference>
<evidence type="ECO:0000256" key="2">
    <source>
        <dbReference type="ARBA" id="ARBA00022692"/>
    </source>
</evidence>
<keyword evidence="2 5" id="KW-0812">Transmembrane</keyword>
<dbReference type="Proteomes" id="UP000236286">
    <property type="component" value="Unassembled WGS sequence"/>
</dbReference>
<feature type="transmembrane region" description="Helical" evidence="5">
    <location>
        <begin position="214"/>
        <end position="235"/>
    </location>
</feature>
<feature type="transmembrane region" description="Helical" evidence="5">
    <location>
        <begin position="247"/>
        <end position="269"/>
    </location>
</feature>
<dbReference type="InterPro" id="IPR036259">
    <property type="entry name" value="MFS_trans_sf"/>
</dbReference>
<evidence type="ECO:0000313" key="8">
    <source>
        <dbReference type="Proteomes" id="UP000236286"/>
    </source>
</evidence>
<accession>A0A2J7TDM2</accession>
<dbReference type="OrthoDB" id="9812574at2"/>
<evidence type="ECO:0000259" key="6">
    <source>
        <dbReference type="PROSITE" id="PS50850"/>
    </source>
</evidence>
<feature type="transmembrane region" description="Helical" evidence="5">
    <location>
        <begin position="304"/>
        <end position="327"/>
    </location>
</feature>
<dbReference type="AlphaFoldDB" id="A0A2J7TDM2"/>
<evidence type="ECO:0000256" key="4">
    <source>
        <dbReference type="ARBA" id="ARBA00023136"/>
    </source>
</evidence>
<evidence type="ECO:0000256" key="5">
    <source>
        <dbReference type="SAM" id="Phobius"/>
    </source>
</evidence>
<dbReference type="Gene3D" id="1.20.1250.20">
    <property type="entry name" value="MFS general substrate transporter like domains"/>
    <property type="match status" value="2"/>
</dbReference>
<dbReference type="InterPro" id="IPR020846">
    <property type="entry name" value="MFS_dom"/>
</dbReference>
<dbReference type="GO" id="GO:0022857">
    <property type="term" value="F:transmembrane transporter activity"/>
    <property type="evidence" value="ECO:0007669"/>
    <property type="project" value="InterPro"/>
</dbReference>
<reference evidence="7 8" key="1">
    <citation type="submission" date="2017-10" db="EMBL/GenBank/DDBJ databases">
        <title>Genome announcement of Methylocella silvestris TVC from permafrost.</title>
        <authorList>
            <person name="Wang J."/>
            <person name="Geng K."/>
            <person name="Ul-Haque F."/>
            <person name="Crombie A.T."/>
            <person name="Street L.E."/>
            <person name="Wookey P.A."/>
            <person name="Murrell J.C."/>
            <person name="Pratscher J."/>
        </authorList>
    </citation>
    <scope>NUCLEOTIDE SEQUENCE [LARGE SCALE GENOMIC DNA]</scope>
    <source>
        <strain evidence="7 8">TVC</strain>
    </source>
</reference>
<dbReference type="EMBL" id="PDZR01000023">
    <property type="protein sequence ID" value="PNG24839.1"/>
    <property type="molecule type" value="Genomic_DNA"/>
</dbReference>
<organism evidence="7 8">
    <name type="scientific">Methylocella silvestris</name>
    <dbReference type="NCBI Taxonomy" id="199596"/>
    <lineage>
        <taxon>Bacteria</taxon>
        <taxon>Pseudomonadati</taxon>
        <taxon>Pseudomonadota</taxon>
        <taxon>Alphaproteobacteria</taxon>
        <taxon>Hyphomicrobiales</taxon>
        <taxon>Beijerinckiaceae</taxon>
        <taxon>Methylocella</taxon>
    </lineage>
</organism>
<proteinExistence type="predicted"/>
<dbReference type="InterPro" id="IPR011701">
    <property type="entry name" value="MFS"/>
</dbReference>
<comment type="subcellular location">
    <subcellularLocation>
        <location evidence="1">Membrane</location>
        <topology evidence="1">Multi-pass membrane protein</topology>
    </subcellularLocation>
</comment>
<keyword evidence="4 5" id="KW-0472">Membrane</keyword>
<dbReference type="PROSITE" id="PS00216">
    <property type="entry name" value="SUGAR_TRANSPORT_1"/>
    <property type="match status" value="1"/>
</dbReference>
<feature type="transmembrane region" description="Helical" evidence="5">
    <location>
        <begin position="161"/>
        <end position="180"/>
    </location>
</feature>
<keyword evidence="3 5" id="KW-1133">Transmembrane helix</keyword>
<feature type="transmembrane region" description="Helical" evidence="5">
    <location>
        <begin position="370"/>
        <end position="389"/>
    </location>
</feature>
<dbReference type="PANTHER" id="PTHR23539:SF1">
    <property type="entry name" value="MAJOR FACILITATOR SUPERFAMILY (MFS) PROFILE DOMAIN-CONTAINING PROTEIN"/>
    <property type="match status" value="1"/>
</dbReference>
<dbReference type="InterPro" id="IPR005829">
    <property type="entry name" value="Sugar_transporter_CS"/>
</dbReference>
<evidence type="ECO:0000256" key="3">
    <source>
        <dbReference type="ARBA" id="ARBA00022989"/>
    </source>
</evidence>
<gene>
    <name evidence="7" type="ORF">CR492_16595</name>
</gene>
<dbReference type="SUPFAM" id="SSF103473">
    <property type="entry name" value="MFS general substrate transporter"/>
    <property type="match status" value="1"/>
</dbReference>
<dbReference type="RefSeq" id="WP_102844846.1">
    <property type="nucleotide sequence ID" value="NZ_PDZR01000023.1"/>
</dbReference>
<dbReference type="PROSITE" id="PS50850">
    <property type="entry name" value="MFS"/>
    <property type="match status" value="1"/>
</dbReference>
<dbReference type="Pfam" id="PF07690">
    <property type="entry name" value="MFS_1"/>
    <property type="match status" value="1"/>
</dbReference>
<evidence type="ECO:0000313" key="7">
    <source>
        <dbReference type="EMBL" id="PNG24839.1"/>
    </source>
</evidence>
<feature type="transmembrane region" description="Helical" evidence="5">
    <location>
        <begin position="339"/>
        <end position="364"/>
    </location>
</feature>
<feature type="transmembrane region" description="Helical" evidence="5">
    <location>
        <begin position="70"/>
        <end position="94"/>
    </location>
</feature>
<evidence type="ECO:0000256" key="1">
    <source>
        <dbReference type="ARBA" id="ARBA00004141"/>
    </source>
</evidence>
<sequence length="411" mass="42696">MRTRYTLDALNFFLADVRDGLGPYLAIYLLTERHWAEDKIGLVMTVAGLAGIVAQTPAGALTDASRAKRGIIIVAALVVTGASILLPFMSSFALVAASQAAAGAAAVFFAPAIAAITLGLVGPKNFTRRVGRNESFNHAGNAALAAVAGLCAWRWGPMVVFYLMAVMALLSIASVLTVDAKAIDHDVARGLIDGAEASGEKPSALKALLSCKGLLIFCICCVMFHLANAAMLPLVGQKLALQDKNQGTALLSACIVAAQIVMTPMAALVGFKADVWGRKPLFLAAFAILPLRGFLYTLSDDPYWLVAVQTLDGVGAGLYGALFVIIVADLTRGTGHFNLAQGAVITAQGIGAALSTTLAGLIVVHAGYSAAFLVLGVIAAGGFLLYLFAMPETLHSDRRKAAQIPSVAVAR</sequence>
<dbReference type="PANTHER" id="PTHR23539">
    <property type="entry name" value="MFS TRANSPORTER"/>
    <property type="match status" value="1"/>
</dbReference>
<feature type="transmembrane region" description="Helical" evidence="5">
    <location>
        <begin position="281"/>
        <end position="298"/>
    </location>
</feature>